<comment type="similarity">
    <text evidence="4">Belongs to the MqnA/MqnD family. MqnD subfamily.</text>
</comment>
<proteinExistence type="inferred from homology"/>
<evidence type="ECO:0000256" key="4">
    <source>
        <dbReference type="HAMAP-Rule" id="MF_00996"/>
    </source>
</evidence>
<dbReference type="SUPFAM" id="SSF53850">
    <property type="entry name" value="Periplasmic binding protein-like II"/>
    <property type="match status" value="1"/>
</dbReference>
<dbReference type="InterPro" id="IPR003773">
    <property type="entry name" value="Menaquinone_biosynth"/>
</dbReference>
<dbReference type="PANTHER" id="PTHR37167">
    <property type="entry name" value="1,4-DIHYDROXY-6-NAPHTOATE SYNTHASE"/>
    <property type="match status" value="1"/>
</dbReference>
<organism evidence="5 6">
    <name type="scientific">Pedobacter montanisoli</name>
    <dbReference type="NCBI Taxonomy" id="2923277"/>
    <lineage>
        <taxon>Bacteria</taxon>
        <taxon>Pseudomonadati</taxon>
        <taxon>Bacteroidota</taxon>
        <taxon>Sphingobacteriia</taxon>
        <taxon>Sphingobacteriales</taxon>
        <taxon>Sphingobacteriaceae</taxon>
        <taxon>Pedobacter</taxon>
    </lineage>
</organism>
<dbReference type="Gene3D" id="3.40.190.10">
    <property type="entry name" value="Periplasmic binding protein-like II"/>
    <property type="match status" value="2"/>
</dbReference>
<evidence type="ECO:0000313" key="5">
    <source>
        <dbReference type="EMBL" id="MCJ0741584.1"/>
    </source>
</evidence>
<evidence type="ECO:0000313" key="6">
    <source>
        <dbReference type="Proteomes" id="UP001165460"/>
    </source>
</evidence>
<evidence type="ECO:0000256" key="3">
    <source>
        <dbReference type="ARBA" id="ARBA00023239"/>
    </source>
</evidence>
<evidence type="ECO:0000256" key="1">
    <source>
        <dbReference type="ARBA" id="ARBA00004863"/>
    </source>
</evidence>
<name>A0ABS9ZVG4_9SPHI</name>
<protein>
    <recommendedName>
        <fullName evidence="4">1,4-dihydroxy-6-naphtoate synthase</fullName>
        <ecNumber evidence="4">4.1.99.29</ecNumber>
    </recommendedName>
    <alternativeName>
        <fullName evidence="4">Menaquinone biosynthetic enzyme MqnD</fullName>
    </alternativeName>
</protein>
<dbReference type="EC" id="4.1.99.29" evidence="4"/>
<dbReference type="PANTHER" id="PTHR37167:SF1">
    <property type="entry name" value="1,4-DIHYDROXY-6-NAPHTOATE SYNTHASE"/>
    <property type="match status" value="1"/>
</dbReference>
<keyword evidence="2 4" id="KW-0474">Menaquinone biosynthesis</keyword>
<reference evidence="5" key="1">
    <citation type="submission" date="2022-03" db="EMBL/GenBank/DDBJ databases">
        <authorList>
            <person name="Woo C.Y."/>
        </authorList>
    </citation>
    <scope>NUCLEOTIDE SEQUENCE</scope>
    <source>
        <strain evidence="5">CYS-01</strain>
    </source>
</reference>
<comment type="function">
    <text evidence="4">Catalyzes the conversion of cyclic dehypoxanthine futalosine (cyclic DHFL) into 1,4-dihydroxy-6-naphthoate, a step in the biosynthesis of menaquinone (MK, vitamin K2).</text>
</comment>
<dbReference type="RefSeq" id="WP_243358867.1">
    <property type="nucleotide sequence ID" value="NZ_JALGBH010000001.1"/>
</dbReference>
<comment type="catalytic activity">
    <reaction evidence="4">
        <text>cyclic dehypoxanthinylfutalosinate = 1,4-dihydroxy-6-naphthoate + dihydroxyacetone</text>
        <dbReference type="Rhea" id="RHEA:33087"/>
        <dbReference type="ChEBI" id="CHEBI:16016"/>
        <dbReference type="ChEBI" id="CHEBI:64254"/>
        <dbReference type="ChEBI" id="CHEBI:64270"/>
        <dbReference type="EC" id="4.1.99.29"/>
    </reaction>
</comment>
<sequence length="284" mass="31965">MKLTLGFSPCPNDTFIFDALIHHKVDTEGLNFEVFYDDVETLNQKALNNVLDITKLSFHAFAYVAHQYALLDAGSALGFGVGPLLICKAEHLNRINEELKQENPQLKVAIPGKLTTANFLLGIAYPQLTNKTEIVFSEIEEALVNDTFDLGLIIHENRFTYQQKGLHKLKDLGTFWEEKTHCAIPLGGIVVSRNLPVEIQQKVNRLVKKSVEYAFSNPKSGLDFIKEHAQAMDEAVMYKHIELYVNQYSVDLGEEGRKAIDTLFSLATQNKVIPGIEKDLYVNP</sequence>
<dbReference type="CDD" id="cd13635">
    <property type="entry name" value="PBP2_Ttha1568_Mqnd"/>
    <property type="match status" value="1"/>
</dbReference>
<gene>
    <name evidence="4" type="primary">mqnD</name>
    <name evidence="5" type="ORF">MMF97_02595</name>
</gene>
<evidence type="ECO:0000256" key="2">
    <source>
        <dbReference type="ARBA" id="ARBA00022428"/>
    </source>
</evidence>
<comment type="caution">
    <text evidence="5">The sequence shown here is derived from an EMBL/GenBank/DDBJ whole genome shotgun (WGS) entry which is preliminary data.</text>
</comment>
<feature type="binding site" evidence="4">
    <location>
        <begin position="116"/>
        <end position="117"/>
    </location>
    <ligand>
        <name>substrate</name>
    </ligand>
</feature>
<feature type="active site" description="Proton acceptor" evidence="4">
    <location>
        <position position="155"/>
    </location>
</feature>
<dbReference type="EMBL" id="JALGBH010000001">
    <property type="protein sequence ID" value="MCJ0741584.1"/>
    <property type="molecule type" value="Genomic_DNA"/>
</dbReference>
<dbReference type="Pfam" id="PF02621">
    <property type="entry name" value="VitK2_biosynth"/>
    <property type="match status" value="1"/>
</dbReference>
<dbReference type="HAMAP" id="MF_00996">
    <property type="entry name" value="MqnD"/>
    <property type="match status" value="1"/>
</dbReference>
<keyword evidence="6" id="KW-1185">Reference proteome</keyword>
<keyword evidence="3 4" id="KW-0456">Lyase</keyword>
<dbReference type="Proteomes" id="UP001165460">
    <property type="component" value="Unassembled WGS sequence"/>
</dbReference>
<dbReference type="InterPro" id="IPR030869">
    <property type="entry name" value="MqnD"/>
</dbReference>
<comment type="pathway">
    <text evidence="1 4">Quinol/quinone metabolism; menaquinone biosynthesis.</text>
</comment>
<feature type="binding site" evidence="4">
    <location>
        <begin position="55"/>
        <end position="57"/>
    </location>
    <ligand>
        <name>substrate</name>
    </ligand>
</feature>
<accession>A0ABS9ZVG4</accession>